<dbReference type="PIRSF" id="PIRSF033093">
    <property type="entry name" value="UCP_ML1119"/>
    <property type="match status" value="1"/>
</dbReference>
<gene>
    <name evidence="7" type="ORF">TH68_09660</name>
</gene>
<evidence type="ECO:0000256" key="4">
    <source>
        <dbReference type="ARBA" id="ARBA00022801"/>
    </source>
</evidence>
<evidence type="ECO:0000256" key="2">
    <source>
        <dbReference type="ARBA" id="ARBA00013365"/>
    </source>
</evidence>
<name>A0A6N3X1J7_9SYNE</name>
<reference evidence="7 8" key="1">
    <citation type="submission" date="2015-01" db="EMBL/GenBank/DDBJ databases">
        <title>Lifestyle Evolution in Cyanobacterial Symbionts of Sponges.</title>
        <authorList>
            <person name="Burgsdorf I."/>
            <person name="Slaby B.M."/>
            <person name="Handley K.M."/>
            <person name="Haber M."/>
            <person name="Blom J."/>
            <person name="Marshall C.W."/>
            <person name="Gilbert J.A."/>
            <person name="Hentschel U."/>
            <person name="Steindler L."/>
        </authorList>
    </citation>
    <scope>NUCLEOTIDE SEQUENCE [LARGE SCALE GENOMIC DNA]</scope>
    <source>
        <strain evidence="7">142</strain>
    </source>
</reference>
<dbReference type="InterPro" id="IPR050535">
    <property type="entry name" value="DNA_Repair-Maintenance_Comp"/>
</dbReference>
<protein>
    <recommendedName>
        <fullName evidence="2">Nuclease SbcCD subunit D</fullName>
    </recommendedName>
</protein>
<comment type="caution">
    <text evidence="7">The sequence shown here is derived from an EMBL/GenBank/DDBJ whole genome shotgun (WGS) entry which is preliminary data.</text>
</comment>
<dbReference type="Gene3D" id="3.60.21.10">
    <property type="match status" value="1"/>
</dbReference>
<evidence type="ECO:0000256" key="3">
    <source>
        <dbReference type="ARBA" id="ARBA00022722"/>
    </source>
</evidence>
<keyword evidence="4" id="KW-0378">Hydrolase</keyword>
<dbReference type="AlphaFoldDB" id="A0A6N3X1J7"/>
<keyword evidence="3" id="KW-0540">Nuclease</keyword>
<dbReference type="PANTHER" id="PTHR30337">
    <property type="entry name" value="COMPONENT OF ATP-DEPENDENT DSDNA EXONUCLEASE"/>
    <property type="match status" value="1"/>
</dbReference>
<dbReference type="SUPFAM" id="SSF56300">
    <property type="entry name" value="Metallo-dependent phosphatases"/>
    <property type="match status" value="1"/>
</dbReference>
<organism evidence="7 8">
    <name type="scientific">Candidatus Synechococcus spongiarum 142</name>
    <dbReference type="NCBI Taxonomy" id="1608213"/>
    <lineage>
        <taxon>Bacteria</taxon>
        <taxon>Bacillati</taxon>
        <taxon>Cyanobacteriota</taxon>
        <taxon>Cyanophyceae</taxon>
        <taxon>Synechococcales</taxon>
        <taxon>Synechococcaceae</taxon>
        <taxon>Synechococcus</taxon>
    </lineage>
</organism>
<dbReference type="CDD" id="cd00840">
    <property type="entry name" value="MPP_Mre11_N"/>
    <property type="match status" value="1"/>
</dbReference>
<accession>A0A6N3X1J7</accession>
<keyword evidence="5" id="KW-0269">Exonuclease</keyword>
<evidence type="ECO:0000256" key="5">
    <source>
        <dbReference type="ARBA" id="ARBA00022839"/>
    </source>
</evidence>
<dbReference type="InterPro" id="IPR029052">
    <property type="entry name" value="Metallo-depent_PP-like"/>
</dbReference>
<evidence type="ECO:0000313" key="7">
    <source>
        <dbReference type="EMBL" id="KKZ10861.1"/>
    </source>
</evidence>
<comment type="similarity">
    <text evidence="1">Belongs to the SbcD family.</text>
</comment>
<evidence type="ECO:0000313" key="8">
    <source>
        <dbReference type="Proteomes" id="UP000035054"/>
    </source>
</evidence>
<dbReference type="InterPro" id="IPR004843">
    <property type="entry name" value="Calcineurin-like_PHP"/>
</dbReference>
<dbReference type="EMBL" id="JXUO01000303">
    <property type="protein sequence ID" value="KKZ10861.1"/>
    <property type="molecule type" value="Genomic_DNA"/>
</dbReference>
<dbReference type="GO" id="GO:0004527">
    <property type="term" value="F:exonuclease activity"/>
    <property type="evidence" value="ECO:0007669"/>
    <property type="project" value="UniProtKB-KW"/>
</dbReference>
<dbReference type="InterPro" id="IPR014577">
    <property type="entry name" value="UCP033093_metalloPase"/>
</dbReference>
<dbReference type="PANTHER" id="PTHR30337:SF0">
    <property type="entry name" value="NUCLEASE SBCCD SUBUNIT D"/>
    <property type="match status" value="1"/>
</dbReference>
<sequence>MVRLVHTADWQIGKGYGNMAEEAACLLRQARIGAIDRIGAAAEEFDAACVVVAGDLWDSPILAMDTVHECFHAIGRVGRPVFVIPGNHDHGGSDGIWHRPEVQESQQRYAPNLRLLTQTEPVVLPDLVVLPCPLLRRHSATDSTAWLHSFPWHTLPVDRPRLVLAHGSVDHFGERVHHNVIALDQLPDAAVDYVALGDWHGLKQVRPKAWYCGTPEPDCFDKDSSGRRAQVLLVDVERGEMPHVTAHPTGYFHWHQLETELSSAEDLHHLQQQVNGCIGNRVRRDLLSLELGHSILDFASHDCYVEWSRSLHEQLLVVVCKGSCTAVPAGDDLDALLRRPHDPLICSVAAQLQQQRLEGESPSHEIASKALAELFRMVRREEQSRRA</sequence>
<proteinExistence type="inferred from homology"/>
<evidence type="ECO:0000259" key="6">
    <source>
        <dbReference type="Pfam" id="PF00149"/>
    </source>
</evidence>
<dbReference type="Pfam" id="PF00149">
    <property type="entry name" value="Metallophos"/>
    <property type="match status" value="1"/>
</dbReference>
<dbReference type="Proteomes" id="UP000035054">
    <property type="component" value="Unassembled WGS sequence"/>
</dbReference>
<feature type="domain" description="Calcineurin-like phosphoesterase" evidence="6">
    <location>
        <begin position="3"/>
        <end position="200"/>
    </location>
</feature>
<dbReference type="InterPro" id="IPR041796">
    <property type="entry name" value="Mre11_N"/>
</dbReference>
<evidence type="ECO:0000256" key="1">
    <source>
        <dbReference type="ARBA" id="ARBA00010555"/>
    </source>
</evidence>